<dbReference type="Proteomes" id="UP000001549">
    <property type="component" value="Chromosome"/>
</dbReference>
<protein>
    <submittedName>
        <fullName evidence="2">Uncharacterized protein</fullName>
    </submittedName>
</protein>
<dbReference type="KEGG" id="fsy:FsymDg_4371"/>
<dbReference type="HOGENOM" id="CLU_2806216_0_0_11"/>
<evidence type="ECO:0000256" key="1">
    <source>
        <dbReference type="SAM" id="MobiDB-lite"/>
    </source>
</evidence>
<feature type="compositionally biased region" description="Basic and acidic residues" evidence="1">
    <location>
        <begin position="48"/>
        <end position="67"/>
    </location>
</feature>
<proteinExistence type="predicted"/>
<dbReference type="RefSeq" id="WP_013875473.1">
    <property type="nucleotide sequence ID" value="NC_015656.1"/>
</dbReference>
<dbReference type="AlphaFoldDB" id="F8AZ95"/>
<dbReference type="EMBL" id="CP002801">
    <property type="protein sequence ID" value="AEH11624.1"/>
    <property type="molecule type" value="Genomic_DNA"/>
</dbReference>
<gene>
    <name evidence="2" type="ordered locus">FsymDg_4371</name>
</gene>
<sequence length="67" mass="7867">MFGRKTKELMHEPDVTRGRYRFRRVRGDRVTVSWSNPAEHPYSPEDIATVRDDRPLDRVADDHADDA</sequence>
<accession>F8AZ95</accession>
<evidence type="ECO:0000313" key="2">
    <source>
        <dbReference type="EMBL" id="AEH11624.1"/>
    </source>
</evidence>
<name>F8AZ95_9ACTN</name>
<keyword evidence="3" id="KW-1185">Reference proteome</keyword>
<reference evidence="2 3" key="1">
    <citation type="submission" date="2011-05" db="EMBL/GenBank/DDBJ databases">
        <title>Complete sequence of chromosome of Frankia symbiont of Datisca glomerata.</title>
        <authorList>
            <consortium name="US DOE Joint Genome Institute"/>
            <person name="Lucas S."/>
            <person name="Han J."/>
            <person name="Lapidus A."/>
            <person name="Cheng J.-F."/>
            <person name="Goodwin L."/>
            <person name="Pitluck S."/>
            <person name="Peters L."/>
            <person name="Mikhailova N."/>
            <person name="Chertkov O."/>
            <person name="Teshima H."/>
            <person name="Han C."/>
            <person name="Tapia R."/>
            <person name="Land M."/>
            <person name="Hauser L."/>
            <person name="Kyrpides N."/>
            <person name="Ivanova N."/>
            <person name="Pagani I."/>
            <person name="Berry A."/>
            <person name="Pawlowski K."/>
            <person name="Persson T."/>
            <person name="Vanden Heuvel B."/>
            <person name="Benson D."/>
            <person name="Woyke T."/>
        </authorList>
    </citation>
    <scope>NUCLEOTIDE SEQUENCE [LARGE SCALE GENOMIC DNA]</scope>
    <source>
        <strain evidence="3">4085684</strain>
    </source>
</reference>
<feature type="region of interest" description="Disordered" evidence="1">
    <location>
        <begin position="34"/>
        <end position="67"/>
    </location>
</feature>
<organism evidence="2 3">
    <name type="scientific">Candidatus Protofrankia datiscae</name>
    <dbReference type="NCBI Taxonomy" id="2716812"/>
    <lineage>
        <taxon>Bacteria</taxon>
        <taxon>Bacillati</taxon>
        <taxon>Actinomycetota</taxon>
        <taxon>Actinomycetes</taxon>
        <taxon>Frankiales</taxon>
        <taxon>Frankiaceae</taxon>
        <taxon>Protofrankia</taxon>
    </lineage>
</organism>
<dbReference type="STRING" id="656024.FsymDg_4371"/>
<evidence type="ECO:0000313" key="3">
    <source>
        <dbReference type="Proteomes" id="UP000001549"/>
    </source>
</evidence>